<name>A0ABN8J6I7_9NEOP</name>
<dbReference type="Pfam" id="PF01130">
    <property type="entry name" value="CD36"/>
    <property type="match status" value="1"/>
</dbReference>
<evidence type="ECO:0000256" key="2">
    <source>
        <dbReference type="ARBA" id="ARBA00010532"/>
    </source>
</evidence>
<keyword evidence="10" id="KW-1185">Reference proteome</keyword>
<evidence type="ECO:0008006" key="11">
    <source>
        <dbReference type="Google" id="ProtNLM"/>
    </source>
</evidence>
<evidence type="ECO:0000256" key="3">
    <source>
        <dbReference type="ARBA" id="ARBA00022475"/>
    </source>
</evidence>
<accession>A0ABN8J6I7</accession>
<gene>
    <name evidence="9" type="ORF">IPOD504_LOCUS17564</name>
</gene>
<keyword evidence="3" id="KW-1003">Cell membrane</keyword>
<evidence type="ECO:0000256" key="7">
    <source>
        <dbReference type="ARBA" id="ARBA00023180"/>
    </source>
</evidence>
<keyword evidence="7" id="KW-0325">Glycoprotein</keyword>
<feature type="transmembrane region" description="Helical" evidence="8">
    <location>
        <begin position="105"/>
        <end position="127"/>
    </location>
</feature>
<evidence type="ECO:0000256" key="4">
    <source>
        <dbReference type="ARBA" id="ARBA00022692"/>
    </source>
</evidence>
<proteinExistence type="inferred from homology"/>
<keyword evidence="6 8" id="KW-0472">Membrane</keyword>
<comment type="subcellular location">
    <subcellularLocation>
        <location evidence="1">Cell membrane</location>
    </subcellularLocation>
</comment>
<dbReference type="Proteomes" id="UP000837857">
    <property type="component" value="Chromosome 9"/>
</dbReference>
<keyword evidence="5 8" id="KW-1133">Transmembrane helix</keyword>
<reference evidence="9" key="1">
    <citation type="submission" date="2022-03" db="EMBL/GenBank/DDBJ databases">
        <authorList>
            <person name="Martin H S."/>
        </authorList>
    </citation>
    <scope>NUCLEOTIDE SEQUENCE</scope>
</reference>
<evidence type="ECO:0000313" key="9">
    <source>
        <dbReference type="EMBL" id="CAH2077138.1"/>
    </source>
</evidence>
<comment type="similarity">
    <text evidence="2">Belongs to the CD36 family.</text>
</comment>
<dbReference type="PANTHER" id="PTHR11923:SF93">
    <property type="entry name" value="GH07959P-RELATED"/>
    <property type="match status" value="1"/>
</dbReference>
<dbReference type="PRINTS" id="PR01609">
    <property type="entry name" value="CD36FAMILY"/>
</dbReference>
<evidence type="ECO:0000256" key="6">
    <source>
        <dbReference type="ARBA" id="ARBA00023136"/>
    </source>
</evidence>
<sequence length="590" mass="65516">MPAAPKNVAYSNSRNKGRCAPLFVAGPIDCLSAAPAMHRPVSAATASERDTRRVVEARTRCGVRFDARRTEVQSSCCDWGVREVYLARACAIGGRRAMRGRAPRGRLAIAGTAALLAAAALGAALAWTQIFDAALSAQMTMTPTSRSFRDWVEPTVPLYFDVYLFNWTNPEMFPAEVPDLVEVGPYRFREYRRHVNISWHPNNGSISYRTQRSWVFDENSNGTLDDSITTLNIIAASAVYRSRDWGYIRQKGLAMGLAMFGQHMSITRLAGELLFEGYEDPLLNLAKSLPASTTGGAPPVDRFGLFYERNNSLDTDGYMEVSTGALGGSLPGQILRWNHRDHLPFYSGECSKLSGSAGEYMPHNLTEQSGLMLFVPDLCRTVQLQYTDSGQLGGLPYYKYELAESSFDNSSSSPGNSCFCNGECAWGGVMNVSSCRFGSPSFLSLPHFLHGDPRLRELVTGMEPDPERHSFYFAVEPRLGVPLDVSARFQFNVWIEPTPNIELYANVPKMLFPIFWVEQRVRMEDQLLSELRVVRAILDWGGAVCAGMSLFLTVLAVKVLCCTKKAKYSRPCEVMCEKPKDEAEIKLNPL</sequence>
<evidence type="ECO:0000313" key="10">
    <source>
        <dbReference type="Proteomes" id="UP000837857"/>
    </source>
</evidence>
<evidence type="ECO:0000256" key="1">
    <source>
        <dbReference type="ARBA" id="ARBA00004236"/>
    </source>
</evidence>
<organism evidence="9 10">
    <name type="scientific">Iphiclides podalirius</name>
    <name type="common">scarce swallowtail</name>
    <dbReference type="NCBI Taxonomy" id="110791"/>
    <lineage>
        <taxon>Eukaryota</taxon>
        <taxon>Metazoa</taxon>
        <taxon>Ecdysozoa</taxon>
        <taxon>Arthropoda</taxon>
        <taxon>Hexapoda</taxon>
        <taxon>Insecta</taxon>
        <taxon>Pterygota</taxon>
        <taxon>Neoptera</taxon>
        <taxon>Endopterygota</taxon>
        <taxon>Lepidoptera</taxon>
        <taxon>Glossata</taxon>
        <taxon>Ditrysia</taxon>
        <taxon>Papilionoidea</taxon>
        <taxon>Papilionidae</taxon>
        <taxon>Papilioninae</taxon>
        <taxon>Iphiclides</taxon>
    </lineage>
</organism>
<dbReference type="InterPro" id="IPR002159">
    <property type="entry name" value="CD36_fam"/>
</dbReference>
<feature type="non-terminal residue" evidence="9">
    <location>
        <position position="1"/>
    </location>
</feature>
<keyword evidence="4 8" id="KW-0812">Transmembrane</keyword>
<dbReference type="EMBL" id="OW152821">
    <property type="protein sequence ID" value="CAH2077138.1"/>
    <property type="molecule type" value="Genomic_DNA"/>
</dbReference>
<evidence type="ECO:0000256" key="8">
    <source>
        <dbReference type="SAM" id="Phobius"/>
    </source>
</evidence>
<dbReference type="PANTHER" id="PTHR11923">
    <property type="entry name" value="SCAVENGER RECEPTOR CLASS B TYPE-1 SR-B1"/>
    <property type="match status" value="1"/>
</dbReference>
<evidence type="ECO:0000256" key="5">
    <source>
        <dbReference type="ARBA" id="ARBA00022989"/>
    </source>
</evidence>
<protein>
    <recommendedName>
        <fullName evidence="11">Protein peste</fullName>
    </recommendedName>
</protein>
<feature type="transmembrane region" description="Helical" evidence="8">
    <location>
        <begin position="540"/>
        <end position="561"/>
    </location>
</feature>